<proteinExistence type="predicted"/>
<reference evidence="2 3" key="1">
    <citation type="journal article" date="2015" name="Nature">
        <title>rRNA introns, odd ribosomes, and small enigmatic genomes across a large radiation of phyla.</title>
        <authorList>
            <person name="Brown C.T."/>
            <person name="Hug L.A."/>
            <person name="Thomas B.C."/>
            <person name="Sharon I."/>
            <person name="Castelle C.J."/>
            <person name="Singh A."/>
            <person name="Wilkins M.J."/>
            <person name="Williams K.H."/>
            <person name="Banfield J.F."/>
        </authorList>
    </citation>
    <scope>NUCLEOTIDE SEQUENCE [LARGE SCALE GENOMIC DNA]</scope>
</reference>
<protein>
    <submittedName>
        <fullName evidence="2">Uncharacterized protein</fullName>
    </submittedName>
</protein>
<dbReference type="EMBL" id="CP011213">
    <property type="protein sequence ID" value="AKM82155.1"/>
    <property type="molecule type" value="Genomic_DNA"/>
</dbReference>
<dbReference type="AlphaFoldDB" id="A0A0G4B3K7"/>
<name>A0A0G4B3K7_9BACT</name>
<keyword evidence="1" id="KW-0472">Membrane</keyword>
<dbReference type="Proteomes" id="UP000035648">
    <property type="component" value="Chromosome"/>
</dbReference>
<accession>A0A0G4B3K7</accession>
<gene>
    <name evidence="2" type="ORF">UT28_C0001G0346</name>
</gene>
<keyword evidence="1" id="KW-1133">Transmembrane helix</keyword>
<evidence type="ECO:0000256" key="1">
    <source>
        <dbReference type="SAM" id="Phobius"/>
    </source>
</evidence>
<dbReference type="KEGG" id="bbgw:UT28_C0001G0346"/>
<dbReference type="STRING" id="1618337.UT28_C0001G0346"/>
<evidence type="ECO:0000313" key="3">
    <source>
        <dbReference type="Proteomes" id="UP000035648"/>
    </source>
</evidence>
<keyword evidence="1" id="KW-0812">Transmembrane</keyword>
<evidence type="ECO:0000313" key="2">
    <source>
        <dbReference type="EMBL" id="AKM82155.1"/>
    </source>
</evidence>
<feature type="transmembrane region" description="Helical" evidence="1">
    <location>
        <begin position="12"/>
        <end position="31"/>
    </location>
</feature>
<organism evidence="2 3">
    <name type="scientific">Berkelbacteria bacterium GW2011_GWE1_39_12</name>
    <dbReference type="NCBI Taxonomy" id="1618337"/>
    <lineage>
        <taxon>Bacteria</taxon>
        <taxon>Candidatus Berkelbacteria</taxon>
    </lineage>
</organism>
<sequence length="92" mass="10102">MYFVASESLTPFHLLALSGFYGLSLVGFVWTTGHVALAPGFQAEQVANLADRFNLMGIDRPASSGVLPFGVGRTEYVTQKKVWTDSKYRLSL</sequence>